<evidence type="ECO:0000256" key="1">
    <source>
        <dbReference type="ARBA" id="ARBA00023002"/>
    </source>
</evidence>
<organism evidence="4 5">
    <name type="scientific">Devosia insulae DS-56</name>
    <dbReference type="NCBI Taxonomy" id="1116389"/>
    <lineage>
        <taxon>Bacteria</taxon>
        <taxon>Pseudomonadati</taxon>
        <taxon>Pseudomonadota</taxon>
        <taxon>Alphaproteobacteria</taxon>
        <taxon>Hyphomicrobiales</taxon>
        <taxon>Devosiaceae</taxon>
        <taxon>Devosia</taxon>
    </lineage>
</organism>
<name>A0A1E5XL15_9HYPH</name>
<protein>
    <submittedName>
        <fullName evidence="4">Hydroxyacid dehydrogenase</fullName>
    </submittedName>
</protein>
<dbReference type="PANTHER" id="PTHR10996:SF178">
    <property type="entry name" value="2-HYDROXYACID DEHYDROGENASE YGL185C-RELATED"/>
    <property type="match status" value="1"/>
</dbReference>
<comment type="caution">
    <text evidence="4">The sequence shown here is derived from an EMBL/GenBank/DDBJ whole genome shotgun (WGS) entry which is preliminary data.</text>
</comment>
<dbReference type="SUPFAM" id="SSF52283">
    <property type="entry name" value="Formate/glycerate dehydrogenase catalytic domain-like"/>
    <property type="match status" value="1"/>
</dbReference>
<dbReference type="AlphaFoldDB" id="A0A1E5XL15"/>
<dbReference type="GO" id="GO:0005829">
    <property type="term" value="C:cytosol"/>
    <property type="evidence" value="ECO:0007669"/>
    <property type="project" value="TreeGrafter"/>
</dbReference>
<gene>
    <name evidence="4" type="ORF">VW23_002325</name>
</gene>
<keyword evidence="5" id="KW-1185">Reference proteome</keyword>
<proteinExistence type="predicted"/>
<dbReference type="InterPro" id="IPR036291">
    <property type="entry name" value="NAD(P)-bd_dom_sf"/>
</dbReference>
<dbReference type="SUPFAM" id="SSF51735">
    <property type="entry name" value="NAD(P)-binding Rossmann-fold domains"/>
    <property type="match status" value="1"/>
</dbReference>
<dbReference type="Pfam" id="PF02826">
    <property type="entry name" value="2-Hacid_dh_C"/>
    <property type="match status" value="1"/>
</dbReference>
<dbReference type="Proteomes" id="UP000095463">
    <property type="component" value="Unassembled WGS sequence"/>
</dbReference>
<evidence type="ECO:0000313" key="5">
    <source>
        <dbReference type="Proteomes" id="UP000095463"/>
    </source>
</evidence>
<dbReference type="EMBL" id="LAJE02000312">
    <property type="protein sequence ID" value="OEO29194.1"/>
    <property type="molecule type" value="Genomic_DNA"/>
</dbReference>
<dbReference type="GO" id="GO:0016618">
    <property type="term" value="F:hydroxypyruvate reductase [NAD(P)H] activity"/>
    <property type="evidence" value="ECO:0007669"/>
    <property type="project" value="TreeGrafter"/>
</dbReference>
<reference evidence="4 5" key="1">
    <citation type="journal article" date="2015" name="Genome Announc.">
        <title>Genome Assemblies of Three Soil-Associated Devosia species: D. insulae, D. limi, and D. soli.</title>
        <authorList>
            <person name="Hassan Y.I."/>
            <person name="Lepp D."/>
            <person name="Zhou T."/>
        </authorList>
    </citation>
    <scope>NUCLEOTIDE SEQUENCE [LARGE SCALE GENOMIC DNA]</scope>
    <source>
        <strain evidence="4 5">DS-56</strain>
    </source>
</reference>
<evidence type="ECO:0000256" key="2">
    <source>
        <dbReference type="ARBA" id="ARBA00023027"/>
    </source>
</evidence>
<sequence length="334" mass="36272">MQPKLAFAYDPQFTEHVFAAEQLQRLGGLCDILQHEPLLELTSPDAKAILAETEILVTGWGPPQLDATTLAAAPNLKLIAHSAGSIKYFIAPEVVERVTVTSAVTANAVPVAEFTVAAILFANKGVLQFRDIYRRERRHLRSHPLMASGLGNYRKTVGIIGASRIGLKTIELLAPYDFELLLTSTSTTPEQAAALGVELVELDELMARSDVASLHAPALPSTRHMIDARRLALLRDGATFINTARGSIVDQDALLRELVAGRLNAVIDVTEPEVLPAESPLYDLPNVLLTPHIAGAIGGERERLGTLVVDEVERFVRGEPLLYRVPHELLGQLA</sequence>
<dbReference type="GO" id="GO:0051287">
    <property type="term" value="F:NAD binding"/>
    <property type="evidence" value="ECO:0007669"/>
    <property type="project" value="InterPro"/>
</dbReference>
<evidence type="ECO:0000259" key="3">
    <source>
        <dbReference type="Pfam" id="PF02826"/>
    </source>
</evidence>
<dbReference type="PANTHER" id="PTHR10996">
    <property type="entry name" value="2-HYDROXYACID DEHYDROGENASE-RELATED"/>
    <property type="match status" value="1"/>
</dbReference>
<keyword evidence="2" id="KW-0520">NAD</keyword>
<dbReference type="OrthoDB" id="9793626at2"/>
<accession>A0A1E5XL15</accession>
<feature type="domain" description="D-isomer specific 2-hydroxyacid dehydrogenase NAD-binding" evidence="3">
    <location>
        <begin position="118"/>
        <end position="294"/>
    </location>
</feature>
<dbReference type="CDD" id="cd12167">
    <property type="entry name" value="2-Hacid_dh_8"/>
    <property type="match status" value="1"/>
</dbReference>
<keyword evidence="1" id="KW-0560">Oxidoreductase</keyword>
<dbReference type="GO" id="GO:0030267">
    <property type="term" value="F:glyoxylate reductase (NADPH) activity"/>
    <property type="evidence" value="ECO:0007669"/>
    <property type="project" value="TreeGrafter"/>
</dbReference>
<dbReference type="RefSeq" id="WP_069911524.1">
    <property type="nucleotide sequence ID" value="NZ_LAJE02000312.1"/>
</dbReference>
<dbReference type="InterPro" id="IPR006140">
    <property type="entry name" value="D-isomer_DH_NAD-bd"/>
</dbReference>
<dbReference type="InterPro" id="IPR050223">
    <property type="entry name" value="D-isomer_2-hydroxyacid_DH"/>
</dbReference>
<dbReference type="Gene3D" id="3.40.50.720">
    <property type="entry name" value="NAD(P)-binding Rossmann-like Domain"/>
    <property type="match status" value="2"/>
</dbReference>
<evidence type="ECO:0000313" key="4">
    <source>
        <dbReference type="EMBL" id="OEO29194.1"/>
    </source>
</evidence>